<evidence type="ECO:0000313" key="2">
    <source>
        <dbReference type="Proteomes" id="UP001596504"/>
    </source>
</evidence>
<dbReference type="EMBL" id="JBHTCJ010000005">
    <property type="protein sequence ID" value="MFC7342060.1"/>
    <property type="molecule type" value="Genomic_DNA"/>
</dbReference>
<gene>
    <name evidence="1" type="ORF">ACFQRI_11630</name>
</gene>
<organism evidence="1 2">
    <name type="scientific">Saccharopolyspora griseoalba</name>
    <dbReference type="NCBI Taxonomy" id="1431848"/>
    <lineage>
        <taxon>Bacteria</taxon>
        <taxon>Bacillati</taxon>
        <taxon>Actinomycetota</taxon>
        <taxon>Actinomycetes</taxon>
        <taxon>Pseudonocardiales</taxon>
        <taxon>Pseudonocardiaceae</taxon>
        <taxon>Saccharopolyspora</taxon>
    </lineage>
</organism>
<name>A0ABW2LLK3_9PSEU</name>
<keyword evidence="2" id="KW-1185">Reference proteome</keyword>
<evidence type="ECO:0000313" key="1">
    <source>
        <dbReference type="EMBL" id="MFC7342060.1"/>
    </source>
</evidence>
<comment type="caution">
    <text evidence="1">The sequence shown here is derived from an EMBL/GenBank/DDBJ whole genome shotgun (WGS) entry which is preliminary data.</text>
</comment>
<dbReference type="Proteomes" id="UP001596504">
    <property type="component" value="Unassembled WGS sequence"/>
</dbReference>
<accession>A0ABW2LLK3</accession>
<proteinExistence type="predicted"/>
<dbReference type="RefSeq" id="WP_380667566.1">
    <property type="nucleotide sequence ID" value="NZ_JBHTCJ010000005.1"/>
</dbReference>
<protein>
    <submittedName>
        <fullName evidence="1">Uncharacterized protein</fullName>
    </submittedName>
</protein>
<reference evidence="2" key="1">
    <citation type="journal article" date="2019" name="Int. J. Syst. Evol. Microbiol.">
        <title>The Global Catalogue of Microorganisms (GCM) 10K type strain sequencing project: providing services to taxonomists for standard genome sequencing and annotation.</title>
        <authorList>
            <consortium name="The Broad Institute Genomics Platform"/>
            <consortium name="The Broad Institute Genome Sequencing Center for Infectious Disease"/>
            <person name="Wu L."/>
            <person name="Ma J."/>
        </authorList>
    </citation>
    <scope>NUCLEOTIDE SEQUENCE [LARGE SCALE GENOMIC DNA]</scope>
    <source>
        <strain evidence="2">WLHS5</strain>
    </source>
</reference>
<sequence>MPFSQPFGVDERYDREHASDFISRYGQYLRRNAGHFLDCDDEPTADPLEFAAAAWRIAQAPAMSPSYVVADRAVLGATGVWDYDHRLAIAVEVASGVPREIHRKLRGPWRGWESRQFWMEPEDNDLPTATAVLRFRVPIEAEGLPEPEYSPLAEPVTDVAKHAVQMVAGRLNFALSRVLGRADRKEVA</sequence>